<dbReference type="EMBL" id="MTKS01000363">
    <property type="protein sequence ID" value="RWX50213.1"/>
    <property type="molecule type" value="Genomic_DNA"/>
</dbReference>
<accession>A0A444JAY1</accession>
<gene>
    <name evidence="1" type="ORF">VU01_13631</name>
</gene>
<comment type="caution">
    <text evidence="1">The sequence shown here is derived from an EMBL/GenBank/DDBJ whole genome shotgun (WGS) entry which is preliminary data.</text>
</comment>
<sequence length="106" mass="11901">MNNFGQFIGGLELLKKGGQLFLADTDQEFLKGHRTKMEILYPADRHGKGMFLQDEFQQGTGSNDVEFRHQLVKIAQGCQDLRSGLDLVKEEQGFAGLNFSGGFEFQ</sequence>
<organism evidence="1 2">
    <name type="scientific">Candidatus Electrothrix marina</name>
    <dbReference type="NCBI Taxonomy" id="1859130"/>
    <lineage>
        <taxon>Bacteria</taxon>
        <taxon>Pseudomonadati</taxon>
        <taxon>Thermodesulfobacteriota</taxon>
        <taxon>Desulfobulbia</taxon>
        <taxon>Desulfobulbales</taxon>
        <taxon>Desulfobulbaceae</taxon>
        <taxon>Candidatus Electrothrix</taxon>
    </lineage>
</organism>
<evidence type="ECO:0000313" key="2">
    <source>
        <dbReference type="Proteomes" id="UP000288892"/>
    </source>
</evidence>
<protein>
    <submittedName>
        <fullName evidence="1">Uncharacterized protein</fullName>
    </submittedName>
</protein>
<proteinExistence type="predicted"/>
<dbReference type="AlphaFoldDB" id="A0A444JAY1"/>
<name>A0A444JAY1_9BACT</name>
<dbReference type="Proteomes" id="UP000288892">
    <property type="component" value="Unassembled WGS sequence"/>
</dbReference>
<reference evidence="1 2" key="1">
    <citation type="submission" date="2017-01" db="EMBL/GenBank/DDBJ databases">
        <title>The cable genome- insights into the physiology and evolution of filamentous bacteria capable of sulfide oxidation via long distance electron transfer.</title>
        <authorList>
            <person name="Schreiber L."/>
            <person name="Bjerg J.T."/>
            <person name="Boggild A."/>
            <person name="Van De Vossenberg J."/>
            <person name="Meysman F."/>
            <person name="Nielsen L.P."/>
            <person name="Schramm A."/>
            <person name="Kjeldsen K.U."/>
        </authorList>
    </citation>
    <scope>NUCLEOTIDE SEQUENCE [LARGE SCALE GENOMIC DNA]</scope>
    <source>
        <strain evidence="1">A5</strain>
    </source>
</reference>
<evidence type="ECO:0000313" key="1">
    <source>
        <dbReference type="EMBL" id="RWX50213.1"/>
    </source>
</evidence>
<keyword evidence="2" id="KW-1185">Reference proteome</keyword>